<evidence type="ECO:0000313" key="4">
    <source>
        <dbReference type="Proteomes" id="UP000019205"/>
    </source>
</evidence>
<evidence type="ECO:0000256" key="1">
    <source>
        <dbReference type="SAM" id="MobiDB-lite"/>
    </source>
</evidence>
<dbReference type="Pfam" id="PF11174">
    <property type="entry name" value="DUF2970"/>
    <property type="match status" value="1"/>
</dbReference>
<evidence type="ECO:0000256" key="2">
    <source>
        <dbReference type="SAM" id="Phobius"/>
    </source>
</evidence>
<feature type="region of interest" description="Disordered" evidence="1">
    <location>
        <begin position="1"/>
        <end position="71"/>
    </location>
</feature>
<dbReference type="InterPro" id="IPR021344">
    <property type="entry name" value="DUF2970"/>
</dbReference>
<gene>
    <name evidence="3" type="ORF">KT71_15556</name>
</gene>
<dbReference type="AlphaFoldDB" id="A4A4I3"/>
<evidence type="ECO:0008006" key="5">
    <source>
        <dbReference type="Google" id="ProtNLM"/>
    </source>
</evidence>
<sequence>MSSNSGENVATPSKEQVLDNGPGAAPEKVSERVSERVSGASSNQVGESAPEPGKHEGQGDNSSHEPLNPMQVLSSVLAAGLGVQSSKNRERDFKQGRAGTFIVAGLLFTALFIGTVYTVVTLVLSNR</sequence>
<keyword evidence="2" id="KW-1133">Transmembrane helix</keyword>
<evidence type="ECO:0000313" key="3">
    <source>
        <dbReference type="EMBL" id="EAQ99099.1"/>
    </source>
</evidence>
<keyword evidence="2" id="KW-0472">Membrane</keyword>
<dbReference type="Proteomes" id="UP000019205">
    <property type="component" value="Chromosome"/>
</dbReference>
<comment type="caution">
    <text evidence="3">The sequence shown here is derived from an EMBL/GenBank/DDBJ whole genome shotgun (WGS) entry which is preliminary data.</text>
</comment>
<reference evidence="3 4" key="1">
    <citation type="journal article" date="2007" name="Proc. Natl. Acad. Sci. U.S.A.">
        <title>Characterization of a marine gammaproteobacterium capable of aerobic anoxygenic photosynthesis.</title>
        <authorList>
            <person name="Fuchs B.M."/>
            <person name="Spring S."/>
            <person name="Teeling H."/>
            <person name="Quast C."/>
            <person name="Wulf J."/>
            <person name="Schattenhofer M."/>
            <person name="Yan S."/>
            <person name="Ferriera S."/>
            <person name="Johnson J."/>
            <person name="Glockner F.O."/>
            <person name="Amann R."/>
        </authorList>
    </citation>
    <scope>NUCLEOTIDE SEQUENCE [LARGE SCALE GENOMIC DNA]</scope>
    <source>
        <strain evidence="3">KT71</strain>
    </source>
</reference>
<proteinExistence type="predicted"/>
<dbReference type="HOGENOM" id="CLU_1966819_0_0_6"/>
<feature type="compositionally biased region" description="Polar residues" evidence="1">
    <location>
        <begin position="1"/>
        <end position="14"/>
    </location>
</feature>
<dbReference type="RefSeq" id="WP_008295543.1">
    <property type="nucleotide sequence ID" value="NZ_CM002299.1"/>
</dbReference>
<feature type="transmembrane region" description="Helical" evidence="2">
    <location>
        <begin position="98"/>
        <end position="124"/>
    </location>
</feature>
<name>A4A4I3_9GAMM</name>
<keyword evidence="4" id="KW-1185">Reference proteome</keyword>
<dbReference type="eggNOG" id="ENOG50301ZQ">
    <property type="taxonomic scope" value="Bacteria"/>
</dbReference>
<dbReference type="STRING" id="314285.KT71_15556"/>
<dbReference type="EMBL" id="AAOA02000001">
    <property type="protein sequence ID" value="EAQ99099.1"/>
    <property type="molecule type" value="Genomic_DNA"/>
</dbReference>
<organism evidence="3 4">
    <name type="scientific">Congregibacter litoralis KT71</name>
    <dbReference type="NCBI Taxonomy" id="314285"/>
    <lineage>
        <taxon>Bacteria</taxon>
        <taxon>Pseudomonadati</taxon>
        <taxon>Pseudomonadota</taxon>
        <taxon>Gammaproteobacteria</taxon>
        <taxon>Cellvibrionales</taxon>
        <taxon>Halieaceae</taxon>
        <taxon>Congregibacter</taxon>
    </lineage>
</organism>
<reference evidence="3 4" key="2">
    <citation type="journal article" date="2009" name="PLoS ONE">
        <title>The photosynthetic apparatus and its regulation in the aerobic gammaproteobacterium Congregibacter litoralis gen. nov., sp. nov.</title>
        <authorList>
            <person name="Spring S."/>
            <person name="Lunsdorf H."/>
            <person name="Fuchs B.M."/>
            <person name="Tindall B.J."/>
        </authorList>
    </citation>
    <scope>NUCLEOTIDE SEQUENCE [LARGE SCALE GENOMIC DNA]</scope>
    <source>
        <strain evidence="3">KT71</strain>
    </source>
</reference>
<accession>A4A4I3</accession>
<keyword evidence="2" id="KW-0812">Transmembrane</keyword>
<protein>
    <recommendedName>
        <fullName evidence="5">DUF2970 domain-containing protein</fullName>
    </recommendedName>
</protein>